<evidence type="ECO:0000313" key="3">
    <source>
        <dbReference type="Proteomes" id="UP000799324"/>
    </source>
</evidence>
<feature type="region of interest" description="Disordered" evidence="1">
    <location>
        <begin position="350"/>
        <end position="442"/>
    </location>
</feature>
<feature type="compositionally biased region" description="Low complexity" evidence="1">
    <location>
        <begin position="615"/>
        <end position="624"/>
    </location>
</feature>
<gene>
    <name evidence="2" type="ORF">K491DRAFT_681260</name>
</gene>
<keyword evidence="3" id="KW-1185">Reference proteome</keyword>
<feature type="compositionally biased region" description="Polar residues" evidence="1">
    <location>
        <begin position="18"/>
        <end position="29"/>
    </location>
</feature>
<dbReference type="OrthoDB" id="3946303at2759"/>
<feature type="compositionally biased region" description="Polar residues" evidence="1">
    <location>
        <begin position="744"/>
        <end position="754"/>
    </location>
</feature>
<protein>
    <submittedName>
        <fullName evidence="2">Uncharacterized protein</fullName>
    </submittedName>
</protein>
<feature type="compositionally biased region" description="Polar residues" evidence="1">
    <location>
        <begin position="416"/>
        <end position="438"/>
    </location>
</feature>
<feature type="region of interest" description="Disordered" evidence="1">
    <location>
        <begin position="588"/>
        <end position="646"/>
    </location>
</feature>
<feature type="compositionally biased region" description="Basic and acidic residues" evidence="1">
    <location>
        <begin position="270"/>
        <end position="280"/>
    </location>
</feature>
<organism evidence="2 3">
    <name type="scientific">Lophiostoma macrostomum CBS 122681</name>
    <dbReference type="NCBI Taxonomy" id="1314788"/>
    <lineage>
        <taxon>Eukaryota</taxon>
        <taxon>Fungi</taxon>
        <taxon>Dikarya</taxon>
        <taxon>Ascomycota</taxon>
        <taxon>Pezizomycotina</taxon>
        <taxon>Dothideomycetes</taxon>
        <taxon>Pleosporomycetidae</taxon>
        <taxon>Pleosporales</taxon>
        <taxon>Lophiostomataceae</taxon>
        <taxon>Lophiostoma</taxon>
    </lineage>
</organism>
<feature type="compositionally biased region" description="Low complexity" evidence="1">
    <location>
        <begin position="281"/>
        <end position="292"/>
    </location>
</feature>
<feature type="compositionally biased region" description="Polar residues" evidence="1">
    <location>
        <begin position="625"/>
        <end position="635"/>
    </location>
</feature>
<dbReference type="EMBL" id="MU004399">
    <property type="protein sequence ID" value="KAF2652538.1"/>
    <property type="molecule type" value="Genomic_DNA"/>
</dbReference>
<feature type="region of interest" description="Disordered" evidence="1">
    <location>
        <begin position="735"/>
        <end position="754"/>
    </location>
</feature>
<reference evidence="2" key="1">
    <citation type="journal article" date="2020" name="Stud. Mycol.">
        <title>101 Dothideomycetes genomes: a test case for predicting lifestyles and emergence of pathogens.</title>
        <authorList>
            <person name="Haridas S."/>
            <person name="Albert R."/>
            <person name="Binder M."/>
            <person name="Bloem J."/>
            <person name="Labutti K."/>
            <person name="Salamov A."/>
            <person name="Andreopoulos B."/>
            <person name="Baker S."/>
            <person name="Barry K."/>
            <person name="Bills G."/>
            <person name="Bluhm B."/>
            <person name="Cannon C."/>
            <person name="Castanera R."/>
            <person name="Culley D."/>
            <person name="Daum C."/>
            <person name="Ezra D."/>
            <person name="Gonzalez J."/>
            <person name="Henrissat B."/>
            <person name="Kuo A."/>
            <person name="Liang C."/>
            <person name="Lipzen A."/>
            <person name="Lutzoni F."/>
            <person name="Magnuson J."/>
            <person name="Mondo S."/>
            <person name="Nolan M."/>
            <person name="Ohm R."/>
            <person name="Pangilinan J."/>
            <person name="Park H.-J."/>
            <person name="Ramirez L."/>
            <person name="Alfaro M."/>
            <person name="Sun H."/>
            <person name="Tritt A."/>
            <person name="Yoshinaga Y."/>
            <person name="Zwiers L.-H."/>
            <person name="Turgeon B."/>
            <person name="Goodwin S."/>
            <person name="Spatafora J."/>
            <person name="Crous P."/>
            <person name="Grigoriev I."/>
        </authorList>
    </citation>
    <scope>NUCLEOTIDE SEQUENCE</scope>
    <source>
        <strain evidence="2">CBS 122681</strain>
    </source>
</reference>
<name>A0A6A6T129_9PLEO</name>
<evidence type="ECO:0000256" key="1">
    <source>
        <dbReference type="SAM" id="MobiDB-lite"/>
    </source>
</evidence>
<feature type="region of interest" description="Disordered" evidence="1">
    <location>
        <begin position="262"/>
        <end position="293"/>
    </location>
</feature>
<dbReference type="Proteomes" id="UP000799324">
    <property type="component" value="Unassembled WGS sequence"/>
</dbReference>
<feature type="region of interest" description="Disordered" evidence="1">
    <location>
        <begin position="18"/>
        <end position="39"/>
    </location>
</feature>
<accession>A0A6A6T129</accession>
<evidence type="ECO:0000313" key="2">
    <source>
        <dbReference type="EMBL" id="KAF2652538.1"/>
    </source>
</evidence>
<dbReference type="AlphaFoldDB" id="A0A6A6T129"/>
<feature type="compositionally biased region" description="Low complexity" evidence="1">
    <location>
        <begin position="370"/>
        <end position="403"/>
    </location>
</feature>
<proteinExistence type="predicted"/>
<sequence>MAPSFGGVRSIASMGFLTRNSSSNRDSPTNPSPNPVETGRFTLPVTCSQVREHLHSCIPDTLPSTSADVHEVRYFLYHLLTLKADEVGRKWPQWVLETCAAWDGTGADLRDIDESKLRLLCPASWGKCLIYGREELELTCPPQCRVEIGKVIERTVSRLKNKEEMKGTLHLQWQQTRNGHNTASRLVEARNCYNKRTKSKASRWDVRGLVTGRSAESAISLQTDHAQSHPPSETHLEITKILQVPRAKSTVSGMTMYRMQPASEENQQLWKDEQREHDCRASSAASTVSAVSFHSTRPACTPGTVHAEGQSAQRDNFQSSRLAVSSLGFISSPKEQGHGSLQSARIPQNGVLDSVAPSPSRPLLSSIQHSLSRVSNSTRSSSSSDPTASARSSSTAPTSPSASIQEMVPFPRVESRGSNPFTASYQNRHVSKQPSQDTIDPPLTLSPCHIEIASDIESRFMSCSPAYFYHPGAILSYQPDRPIQPTHSTCSHLAVNDSAFGKCSFISSTPPQNNFSHLGLYDLDVSTASGGNTPQGRQRCFSAVSQHSAPIPSRYLRRSQPRTPTVYPSIDLPEWFSSLEPVQHTSKVNTNSMNYPRPDICAPREHPTGRTSPFSSSSSSSSSSMALSVDQNSGRITPRGHPTQTSVEGCLVSASRLRCTTHADQHARQQAQSMILKNKPSFAQDKLLYRMSREHGLDNSPDRMGPCVRYTKPGYPRDLLPTLVETIREREILAGKGQRGQRGTIHSNQIDYNR</sequence>